<keyword evidence="3" id="KW-1185">Reference proteome</keyword>
<keyword evidence="2" id="KW-0808">Transferase</keyword>
<dbReference type="GO" id="GO:0006109">
    <property type="term" value="P:regulation of carbohydrate metabolic process"/>
    <property type="evidence" value="ECO:0007669"/>
    <property type="project" value="InterPro"/>
</dbReference>
<dbReference type="SUPFAM" id="SSF53795">
    <property type="entry name" value="PEP carboxykinase-like"/>
    <property type="match status" value="1"/>
</dbReference>
<feature type="domain" description="HPr kinase/phosphorylase C-terminal" evidence="1">
    <location>
        <begin position="2"/>
        <end position="75"/>
    </location>
</feature>
<dbReference type="GO" id="GO:0000155">
    <property type="term" value="F:phosphorelay sensor kinase activity"/>
    <property type="evidence" value="ECO:0007669"/>
    <property type="project" value="InterPro"/>
</dbReference>
<proteinExistence type="predicted"/>
<evidence type="ECO:0000313" key="2">
    <source>
        <dbReference type="EMBL" id="VDS10631.1"/>
    </source>
</evidence>
<dbReference type="AlphaFoldDB" id="A0A447IT09"/>
<dbReference type="InterPro" id="IPR011104">
    <property type="entry name" value="Hpr_kin/Pase_C"/>
</dbReference>
<reference evidence="2 3" key="1">
    <citation type="submission" date="2018-12" db="EMBL/GenBank/DDBJ databases">
        <authorList>
            <person name="Criscuolo A."/>
        </authorList>
    </citation>
    <scope>NUCLEOTIDE SEQUENCE [LARGE SCALE GENOMIC DNA]</scope>
    <source>
        <strain evidence="2">ACIP1116241</strain>
    </source>
</reference>
<dbReference type="CDD" id="cd01918">
    <property type="entry name" value="HprK_C"/>
    <property type="match status" value="1"/>
</dbReference>
<dbReference type="EC" id="2.7.11.-" evidence="2"/>
<dbReference type="GO" id="GO:0005524">
    <property type="term" value="F:ATP binding"/>
    <property type="evidence" value="ECO:0007669"/>
    <property type="project" value="InterPro"/>
</dbReference>
<dbReference type="Gene3D" id="3.40.50.300">
    <property type="entry name" value="P-loop containing nucleotide triphosphate hydrolases"/>
    <property type="match status" value="1"/>
</dbReference>
<name>A0A447IT09_9RHOB</name>
<dbReference type="EMBL" id="UZWE01000069">
    <property type="protein sequence ID" value="VDS10631.1"/>
    <property type="molecule type" value="Genomic_DNA"/>
</dbReference>
<organism evidence="2 3">
    <name type="scientific">Paracoccus haematequi</name>
    <dbReference type="NCBI Taxonomy" id="2491866"/>
    <lineage>
        <taxon>Bacteria</taxon>
        <taxon>Pseudomonadati</taxon>
        <taxon>Pseudomonadota</taxon>
        <taxon>Alphaproteobacteria</taxon>
        <taxon>Rhodobacterales</taxon>
        <taxon>Paracoccaceae</taxon>
        <taxon>Paracoccus</taxon>
    </lineage>
</organism>
<dbReference type="InterPro" id="IPR027417">
    <property type="entry name" value="P-loop_NTPase"/>
</dbReference>
<evidence type="ECO:0000313" key="3">
    <source>
        <dbReference type="Proteomes" id="UP000270743"/>
    </source>
</evidence>
<dbReference type="Pfam" id="PF07475">
    <property type="entry name" value="Hpr_kinase_C"/>
    <property type="match status" value="1"/>
</dbReference>
<dbReference type="Proteomes" id="UP000270743">
    <property type="component" value="Unassembled WGS sequence"/>
</dbReference>
<evidence type="ECO:0000259" key="1">
    <source>
        <dbReference type="Pfam" id="PF07475"/>
    </source>
</evidence>
<accession>A0A447IT09</accession>
<gene>
    <name evidence="2" type="primary">hprK</name>
    <name evidence="2" type="ORF">PARHAE_03849</name>
</gene>
<keyword evidence="2" id="KW-0418">Kinase</keyword>
<protein>
    <submittedName>
        <fullName evidence="2">HPr kinase/phosphorylase</fullName>
        <ecNumber evidence="2">2.7.11.-</ecNumber>
    </submittedName>
</protein>
<sequence>MQLHATTISMNGAGLVILGPSGAGKSTLALELMAVGAMLVADDRTDLRRDGPDIIASCPPALSGRIEARGIGILRADPAGPVRVAQVVDLGAAAGDRLPQSRSYDVLGVGLPLVTGPYRPHLHAALRQLLLGGRVA</sequence>